<gene>
    <name evidence="7" type="ORF">QQX04_09755</name>
</gene>
<evidence type="ECO:0000256" key="5">
    <source>
        <dbReference type="ARBA" id="ARBA00023136"/>
    </source>
</evidence>
<feature type="transmembrane region" description="Helical" evidence="6">
    <location>
        <begin position="20"/>
        <end position="39"/>
    </location>
</feature>
<dbReference type="RefSeq" id="WP_301128642.1">
    <property type="nucleotide sequence ID" value="NZ_JAUHPV010000005.1"/>
</dbReference>
<evidence type="ECO:0000256" key="1">
    <source>
        <dbReference type="ARBA" id="ARBA00004651"/>
    </source>
</evidence>
<feature type="transmembrane region" description="Helical" evidence="6">
    <location>
        <begin position="80"/>
        <end position="101"/>
    </location>
</feature>
<keyword evidence="8" id="KW-1185">Reference proteome</keyword>
<evidence type="ECO:0000313" key="8">
    <source>
        <dbReference type="Proteomes" id="UP001172738"/>
    </source>
</evidence>
<feature type="transmembrane region" description="Helical" evidence="6">
    <location>
        <begin position="152"/>
        <end position="172"/>
    </location>
</feature>
<accession>A0ABT8G2B8</accession>
<feature type="transmembrane region" description="Helical" evidence="6">
    <location>
        <begin position="45"/>
        <end position="68"/>
    </location>
</feature>
<proteinExistence type="predicted"/>
<dbReference type="Pfam" id="PF02588">
    <property type="entry name" value="YitT_membrane"/>
    <property type="match status" value="1"/>
</dbReference>
<reference evidence="7" key="1">
    <citation type="submission" date="2023-06" db="EMBL/GenBank/DDBJ databases">
        <title>SYSU T00b26.</title>
        <authorList>
            <person name="Gao L."/>
            <person name="Fang B.-Z."/>
            <person name="Li W.-J."/>
        </authorList>
    </citation>
    <scope>NUCLEOTIDE SEQUENCE</scope>
    <source>
        <strain evidence="7">SYSU T00b26</strain>
    </source>
</reference>
<keyword evidence="2" id="KW-1003">Cell membrane</keyword>
<name>A0ABT8G2B8_9MICO</name>
<evidence type="ECO:0000256" key="4">
    <source>
        <dbReference type="ARBA" id="ARBA00022989"/>
    </source>
</evidence>
<comment type="subcellular location">
    <subcellularLocation>
        <location evidence="1">Cell membrane</location>
        <topology evidence="1">Multi-pass membrane protein</topology>
    </subcellularLocation>
</comment>
<feature type="transmembrane region" description="Helical" evidence="6">
    <location>
        <begin position="113"/>
        <end position="132"/>
    </location>
</feature>
<dbReference type="PANTHER" id="PTHR33545:SF5">
    <property type="entry name" value="UPF0750 MEMBRANE PROTEIN YITT"/>
    <property type="match status" value="1"/>
</dbReference>
<comment type="caution">
    <text evidence="7">The sequence shown here is derived from an EMBL/GenBank/DDBJ whole genome shotgun (WGS) entry which is preliminary data.</text>
</comment>
<dbReference type="InterPro" id="IPR051461">
    <property type="entry name" value="UPF0750_membrane"/>
</dbReference>
<keyword evidence="3 6" id="KW-0812">Transmembrane</keyword>
<dbReference type="PANTHER" id="PTHR33545">
    <property type="entry name" value="UPF0750 MEMBRANE PROTEIN YITT-RELATED"/>
    <property type="match status" value="1"/>
</dbReference>
<evidence type="ECO:0000313" key="7">
    <source>
        <dbReference type="EMBL" id="MDN4473273.1"/>
    </source>
</evidence>
<evidence type="ECO:0000256" key="6">
    <source>
        <dbReference type="SAM" id="Phobius"/>
    </source>
</evidence>
<dbReference type="Proteomes" id="UP001172738">
    <property type="component" value="Unassembled WGS sequence"/>
</dbReference>
<evidence type="ECO:0000256" key="2">
    <source>
        <dbReference type="ARBA" id="ARBA00022475"/>
    </source>
</evidence>
<feature type="transmembrane region" description="Helical" evidence="6">
    <location>
        <begin position="178"/>
        <end position="196"/>
    </location>
</feature>
<sequence>MTVIEPPLEVKKHALWEDALALVVGAFMMSWGIYLLGAIDGVSGGLAGVAFLTTYLSGWSFGVVYFVINLPFYYLAVKRLGWTFTVKTLIAVALVSVGSSLHPHFIDIGQLSPMYAAIFAGLSIGMGMLVLFRHGSSAGGFGILAAYAQERFNIRAGYVQGALDVTVVIASLALVDPWILLCSIIGAVLLNFVIAINHRPGRYFG</sequence>
<keyword evidence="5 6" id="KW-0472">Membrane</keyword>
<keyword evidence="4 6" id="KW-1133">Transmembrane helix</keyword>
<organism evidence="7 8">
    <name type="scientific">Demequina zhanjiangensis</name>
    <dbReference type="NCBI Taxonomy" id="3051659"/>
    <lineage>
        <taxon>Bacteria</taxon>
        <taxon>Bacillati</taxon>
        <taxon>Actinomycetota</taxon>
        <taxon>Actinomycetes</taxon>
        <taxon>Micrococcales</taxon>
        <taxon>Demequinaceae</taxon>
        <taxon>Demequina</taxon>
    </lineage>
</organism>
<dbReference type="InterPro" id="IPR003740">
    <property type="entry name" value="YitT"/>
</dbReference>
<protein>
    <submittedName>
        <fullName evidence="7">YitT family protein</fullName>
    </submittedName>
</protein>
<dbReference type="EMBL" id="JAUHPV010000005">
    <property type="protein sequence ID" value="MDN4473273.1"/>
    <property type="molecule type" value="Genomic_DNA"/>
</dbReference>
<evidence type="ECO:0000256" key="3">
    <source>
        <dbReference type="ARBA" id="ARBA00022692"/>
    </source>
</evidence>